<feature type="compositionally biased region" description="Low complexity" evidence="1">
    <location>
        <begin position="130"/>
        <end position="146"/>
    </location>
</feature>
<accession>A0A0L8H739</accession>
<dbReference type="OrthoDB" id="6148119at2759"/>
<gene>
    <name evidence="2" type="ORF">OCBIM_22020946mg</name>
</gene>
<evidence type="ECO:0000313" key="2">
    <source>
        <dbReference type="EMBL" id="KOF85017.1"/>
    </source>
</evidence>
<name>A0A0L8H739_OCTBM</name>
<proteinExistence type="predicted"/>
<feature type="region of interest" description="Disordered" evidence="1">
    <location>
        <begin position="1"/>
        <end position="26"/>
    </location>
</feature>
<dbReference type="PANTHER" id="PTHR33244">
    <property type="entry name" value="INTEGRASE CATALYTIC DOMAIN-CONTAINING PROTEIN-RELATED"/>
    <property type="match status" value="1"/>
</dbReference>
<protein>
    <submittedName>
        <fullName evidence="2">Uncharacterized protein</fullName>
    </submittedName>
</protein>
<feature type="compositionally biased region" description="Polar residues" evidence="1">
    <location>
        <begin position="147"/>
        <end position="166"/>
    </location>
</feature>
<dbReference type="PANTHER" id="PTHR33244:SF3">
    <property type="entry name" value="PEPTIDASE A2 DOMAIN-CONTAINING PROTEIN"/>
    <property type="match status" value="1"/>
</dbReference>
<organism evidence="2">
    <name type="scientific">Octopus bimaculoides</name>
    <name type="common">California two-spotted octopus</name>
    <dbReference type="NCBI Taxonomy" id="37653"/>
    <lineage>
        <taxon>Eukaryota</taxon>
        <taxon>Metazoa</taxon>
        <taxon>Spiralia</taxon>
        <taxon>Lophotrochozoa</taxon>
        <taxon>Mollusca</taxon>
        <taxon>Cephalopoda</taxon>
        <taxon>Coleoidea</taxon>
        <taxon>Octopodiformes</taxon>
        <taxon>Octopoda</taxon>
        <taxon>Incirrata</taxon>
        <taxon>Octopodidae</taxon>
        <taxon>Octopus</taxon>
    </lineage>
</organism>
<dbReference type="EMBL" id="KQ418982">
    <property type="protein sequence ID" value="KOF85017.1"/>
    <property type="molecule type" value="Genomic_DNA"/>
</dbReference>
<feature type="region of interest" description="Disordered" evidence="1">
    <location>
        <begin position="104"/>
        <end position="166"/>
    </location>
</feature>
<dbReference type="STRING" id="37653.A0A0L8H739"/>
<dbReference type="AlphaFoldDB" id="A0A0L8H739"/>
<reference evidence="2" key="1">
    <citation type="submission" date="2015-07" db="EMBL/GenBank/DDBJ databases">
        <title>MeaNS - Measles Nucleotide Surveillance Program.</title>
        <authorList>
            <person name="Tran T."/>
            <person name="Druce J."/>
        </authorList>
    </citation>
    <scope>NUCLEOTIDE SEQUENCE</scope>
    <source>
        <strain evidence="2">UCB-OBI-ISO-001</strain>
        <tissue evidence="2">Gonad</tissue>
    </source>
</reference>
<evidence type="ECO:0000256" key="1">
    <source>
        <dbReference type="SAM" id="MobiDB-lite"/>
    </source>
</evidence>
<sequence>MKSPAEMLNSRKYKITQPTKIQPPIDQEKTRAKLAATQEQGQKYYNKHAQNLPEILGEQHAHTQDPMTKTWIPAQVVSRAKTPRLCIIETESGRQLRRNRDHFCPTPAASVATPTRTTTPTTDDDTYRMHASTDSSSQQASTTHQQPNNTSTSCTTPQASAQSTVKSIRWRPNILPLI</sequence>
<feature type="compositionally biased region" description="Low complexity" evidence="1">
    <location>
        <begin position="105"/>
        <end position="121"/>
    </location>
</feature>